<dbReference type="InterPro" id="IPR007694">
    <property type="entry name" value="DNA_helicase_DnaB-like_C"/>
</dbReference>
<evidence type="ECO:0000256" key="1">
    <source>
        <dbReference type="ARBA" id="ARBA00008428"/>
    </source>
</evidence>
<dbReference type="PANTHER" id="PTHR30153">
    <property type="entry name" value="REPLICATIVE DNA HELICASE DNAB"/>
    <property type="match status" value="1"/>
</dbReference>
<dbReference type="InterPro" id="IPR036185">
    <property type="entry name" value="DNA_heli_DnaB-like_N_sf"/>
</dbReference>
<keyword evidence="8" id="KW-0413">Isomerase</keyword>
<keyword evidence="5 12" id="KW-0347">Helicase</keyword>
<keyword evidence="4" id="KW-0378">Hydrolase</keyword>
<comment type="catalytic activity">
    <reaction evidence="10">
        <text>ATP + H2O = ADP + phosphate + H(+)</text>
        <dbReference type="Rhea" id="RHEA:13065"/>
        <dbReference type="ChEBI" id="CHEBI:15377"/>
        <dbReference type="ChEBI" id="CHEBI:15378"/>
        <dbReference type="ChEBI" id="CHEBI:30616"/>
        <dbReference type="ChEBI" id="CHEBI:43474"/>
        <dbReference type="ChEBI" id="CHEBI:456216"/>
        <dbReference type="EC" id="5.6.2.3"/>
    </reaction>
</comment>
<evidence type="ECO:0000313" key="12">
    <source>
        <dbReference type="EMBL" id="MFD2705480.1"/>
    </source>
</evidence>
<proteinExistence type="inferred from homology"/>
<evidence type="ECO:0000259" key="11">
    <source>
        <dbReference type="PROSITE" id="PS51199"/>
    </source>
</evidence>
<dbReference type="SUPFAM" id="SSF52540">
    <property type="entry name" value="P-loop containing nucleoside triphosphate hydrolases"/>
    <property type="match status" value="1"/>
</dbReference>
<dbReference type="InterPro" id="IPR016136">
    <property type="entry name" value="DNA_helicase_N/primase_C"/>
</dbReference>
<dbReference type="PROSITE" id="PS51199">
    <property type="entry name" value="SF4_HELICASE"/>
    <property type="match status" value="1"/>
</dbReference>
<protein>
    <recommendedName>
        <fullName evidence="9">DNA 5'-3' helicase</fullName>
        <ecNumber evidence="9">5.6.2.3</ecNumber>
    </recommendedName>
</protein>
<sequence length="438" mass="49902">MSSAGTLTTTGPVNHQDVNAEQWVIGAVLLEPDVLDDIVFLESRDFATVQNRKIFEVMKYLSSQDKPVDILTISQEYVKFGRFDDMGGVSYLTDLANATPTAASVEHYAEIVRSKAIRRRGIEAAHDIQKMSDDDYDSDDDYFAAVEERIADIRPNDTGKMRSFSESKDLYFQHLRTKNEFMPTGFSQFDTWAHGLWRGWLFISAGRPSVGKTAKLLQRVYNVAGQDAGVVLLYSQEMDENQIKDRMIAAISKVNYNRIKNKELSQDEMAKVEKAYANIESLPIFIQDSSGVGIDEIRATARSFKRKYGKIAMIAVDYLQIMNIPQKKQETRNQAIGNVTSAAKSIARDMQCCFMMLSQMTRESENHKKPQLSHLKESGSIEQDADVVEFLWYDEEDEDDSPGRVVQQFIAKGRDIGINDFRLQFKGWFQRFEEMWGA</sequence>
<comment type="caution">
    <text evidence="12">The sequence shown here is derived from an EMBL/GenBank/DDBJ whole genome shotgun (WGS) entry which is preliminary data.</text>
</comment>
<evidence type="ECO:0000256" key="8">
    <source>
        <dbReference type="ARBA" id="ARBA00023235"/>
    </source>
</evidence>
<evidence type="ECO:0000256" key="7">
    <source>
        <dbReference type="ARBA" id="ARBA00023125"/>
    </source>
</evidence>
<evidence type="ECO:0000256" key="10">
    <source>
        <dbReference type="ARBA" id="ARBA00048954"/>
    </source>
</evidence>
<evidence type="ECO:0000256" key="4">
    <source>
        <dbReference type="ARBA" id="ARBA00022801"/>
    </source>
</evidence>
<dbReference type="PANTHER" id="PTHR30153:SF2">
    <property type="entry name" value="REPLICATIVE DNA HELICASE"/>
    <property type="match status" value="1"/>
</dbReference>
<comment type="similarity">
    <text evidence="1">Belongs to the helicase family. DnaB subfamily.</text>
</comment>
<evidence type="ECO:0000256" key="3">
    <source>
        <dbReference type="ARBA" id="ARBA00022741"/>
    </source>
</evidence>
<dbReference type="EMBL" id="JBHUML010000002">
    <property type="protein sequence ID" value="MFD2705480.1"/>
    <property type="molecule type" value="Genomic_DNA"/>
</dbReference>
<dbReference type="InterPro" id="IPR007693">
    <property type="entry name" value="DNA_helicase_DnaB-like_N"/>
</dbReference>
<keyword evidence="13" id="KW-1185">Reference proteome</keyword>
<evidence type="ECO:0000256" key="2">
    <source>
        <dbReference type="ARBA" id="ARBA00022705"/>
    </source>
</evidence>
<dbReference type="Pfam" id="PF03796">
    <property type="entry name" value="DnaB_C"/>
    <property type="match status" value="1"/>
</dbReference>
<keyword evidence="7" id="KW-0238">DNA-binding</keyword>
<gene>
    <name evidence="12" type="ORF">ACFSUB_08370</name>
</gene>
<evidence type="ECO:0000256" key="9">
    <source>
        <dbReference type="ARBA" id="ARBA00044969"/>
    </source>
</evidence>
<dbReference type="Proteomes" id="UP001597520">
    <property type="component" value="Unassembled WGS sequence"/>
</dbReference>
<evidence type="ECO:0000313" key="13">
    <source>
        <dbReference type="Proteomes" id="UP001597520"/>
    </source>
</evidence>
<reference evidence="13" key="1">
    <citation type="journal article" date="2019" name="Int. J. Syst. Evol. Microbiol.">
        <title>The Global Catalogue of Microorganisms (GCM) 10K type strain sequencing project: providing services to taxonomists for standard genome sequencing and annotation.</title>
        <authorList>
            <consortium name="The Broad Institute Genomics Platform"/>
            <consortium name="The Broad Institute Genome Sequencing Center for Infectious Disease"/>
            <person name="Wu L."/>
            <person name="Ma J."/>
        </authorList>
    </citation>
    <scope>NUCLEOTIDE SEQUENCE [LARGE SCALE GENOMIC DNA]</scope>
    <source>
        <strain evidence="13">KCTC 33792</strain>
    </source>
</reference>
<dbReference type="SUPFAM" id="SSF48024">
    <property type="entry name" value="N-terminal domain of DnaB helicase"/>
    <property type="match status" value="1"/>
</dbReference>
<keyword evidence="3" id="KW-0547">Nucleotide-binding</keyword>
<evidence type="ECO:0000256" key="6">
    <source>
        <dbReference type="ARBA" id="ARBA00022840"/>
    </source>
</evidence>
<name>A0ABW5T174_9BACI</name>
<dbReference type="InterPro" id="IPR027417">
    <property type="entry name" value="P-loop_NTPase"/>
</dbReference>
<accession>A0ABW5T174</accession>
<dbReference type="EC" id="5.6.2.3" evidence="9"/>
<organism evidence="12 13">
    <name type="scientific">Salibacterium lacus</name>
    <dbReference type="NCBI Taxonomy" id="1898109"/>
    <lineage>
        <taxon>Bacteria</taxon>
        <taxon>Bacillati</taxon>
        <taxon>Bacillota</taxon>
        <taxon>Bacilli</taxon>
        <taxon>Bacillales</taxon>
        <taxon>Bacillaceae</taxon>
    </lineage>
</organism>
<dbReference type="RefSeq" id="WP_380712722.1">
    <property type="nucleotide sequence ID" value="NZ_JBHUML010000002.1"/>
</dbReference>
<feature type="domain" description="SF4 helicase" evidence="11">
    <location>
        <begin position="175"/>
        <end position="438"/>
    </location>
</feature>
<dbReference type="Gene3D" id="3.40.50.300">
    <property type="entry name" value="P-loop containing nucleotide triphosphate hydrolases"/>
    <property type="match status" value="1"/>
</dbReference>
<dbReference type="GO" id="GO:0004386">
    <property type="term" value="F:helicase activity"/>
    <property type="evidence" value="ECO:0007669"/>
    <property type="project" value="UniProtKB-KW"/>
</dbReference>
<keyword evidence="2" id="KW-0235">DNA replication</keyword>
<keyword evidence="6" id="KW-0067">ATP-binding</keyword>
<dbReference type="Gene3D" id="1.10.860.10">
    <property type="entry name" value="DNAb Helicase, Chain A"/>
    <property type="match status" value="1"/>
</dbReference>
<evidence type="ECO:0000256" key="5">
    <source>
        <dbReference type="ARBA" id="ARBA00022806"/>
    </source>
</evidence>
<dbReference type="Pfam" id="PF00772">
    <property type="entry name" value="DnaB"/>
    <property type="match status" value="1"/>
</dbReference>